<dbReference type="InterPro" id="IPR041916">
    <property type="entry name" value="Anti_sigma_zinc_sf"/>
</dbReference>
<evidence type="ECO:0000313" key="11">
    <source>
        <dbReference type="EMBL" id="ABC67153.1"/>
    </source>
</evidence>
<dbReference type="InterPro" id="IPR018764">
    <property type="entry name" value="RskA_C"/>
</dbReference>
<feature type="domain" description="Anti-sigma K factor RskA C-terminal" evidence="10">
    <location>
        <begin position="103"/>
        <end position="223"/>
    </location>
</feature>
<keyword evidence="5 9" id="KW-1133">Transmembrane helix</keyword>
<evidence type="ECO:0000256" key="7">
    <source>
        <dbReference type="ARBA" id="ARBA00029829"/>
    </source>
</evidence>
<evidence type="ECO:0000256" key="5">
    <source>
        <dbReference type="ARBA" id="ARBA00022989"/>
    </source>
</evidence>
<dbReference type="Pfam" id="PF10099">
    <property type="entry name" value="RskA_C"/>
    <property type="match status" value="1"/>
</dbReference>
<evidence type="ECO:0000256" key="9">
    <source>
        <dbReference type="SAM" id="Phobius"/>
    </source>
</evidence>
<evidence type="ECO:0000256" key="6">
    <source>
        <dbReference type="ARBA" id="ARBA00023136"/>
    </source>
</evidence>
<organism evidence="11">
    <name type="scientific">Pseudomonas putida</name>
    <name type="common">Arthrobacter siderocapsulatus</name>
    <dbReference type="NCBI Taxonomy" id="303"/>
    <lineage>
        <taxon>Bacteria</taxon>
        <taxon>Pseudomonadati</taxon>
        <taxon>Pseudomonadota</taxon>
        <taxon>Gammaproteobacteria</taxon>
        <taxon>Pseudomonadales</taxon>
        <taxon>Pseudomonadaceae</taxon>
        <taxon>Pseudomonas</taxon>
    </lineage>
</organism>
<dbReference type="PANTHER" id="PTHR37461:SF1">
    <property type="entry name" value="ANTI-SIGMA-K FACTOR RSKA"/>
    <property type="match status" value="1"/>
</dbReference>
<feature type="transmembrane region" description="Helical" evidence="9">
    <location>
        <begin position="93"/>
        <end position="115"/>
    </location>
</feature>
<comment type="subcellular location">
    <subcellularLocation>
        <location evidence="2">Cell membrane</location>
    </subcellularLocation>
    <subcellularLocation>
        <location evidence="1">Membrane</location>
        <topology evidence="1">Single-pass membrane protein</topology>
    </subcellularLocation>
</comment>
<accession>A1XCN8</accession>
<evidence type="ECO:0000256" key="3">
    <source>
        <dbReference type="ARBA" id="ARBA00022475"/>
    </source>
</evidence>
<keyword evidence="4 9" id="KW-0812">Transmembrane</keyword>
<dbReference type="Gene3D" id="1.10.10.1320">
    <property type="entry name" value="Anti-sigma factor, zinc-finger domain"/>
    <property type="match status" value="1"/>
</dbReference>
<keyword evidence="6 9" id="KW-0472">Membrane</keyword>
<reference evidence="11" key="1">
    <citation type="journal article" date="2007" name="J. Bacteriol.">
        <title>The RpoT regulon of Pseudomonas putida DOT-T1E and its role in stress endurance against solvents.</title>
        <authorList>
            <person name="Duque E."/>
            <person name="Rodriguez-Herva J.J."/>
            <person name="de la Torre J."/>
            <person name="Dominguez-Cuevas P."/>
            <person name="Munoz-Rojas J."/>
            <person name="Ramos J.L."/>
        </authorList>
    </citation>
    <scope>NUCLEOTIDE SEQUENCE</scope>
    <source>
        <strain evidence="11">DOT-T1E</strain>
    </source>
</reference>
<dbReference type="EMBL" id="DQ338456">
    <property type="protein sequence ID" value="ABC67153.1"/>
    <property type="molecule type" value="Genomic_DNA"/>
</dbReference>
<dbReference type="GO" id="GO:0006417">
    <property type="term" value="P:regulation of translation"/>
    <property type="evidence" value="ECO:0007669"/>
    <property type="project" value="TreeGrafter"/>
</dbReference>
<evidence type="ECO:0000256" key="2">
    <source>
        <dbReference type="ARBA" id="ARBA00004236"/>
    </source>
</evidence>
<evidence type="ECO:0000256" key="8">
    <source>
        <dbReference type="ARBA" id="ARBA00030803"/>
    </source>
</evidence>
<name>A1XCN8_PSEPU</name>
<proteinExistence type="predicted"/>
<dbReference type="InterPro" id="IPR051474">
    <property type="entry name" value="Anti-sigma-K/W_factor"/>
</dbReference>
<dbReference type="PANTHER" id="PTHR37461">
    <property type="entry name" value="ANTI-SIGMA-K FACTOR RSKA"/>
    <property type="match status" value="1"/>
</dbReference>
<keyword evidence="3" id="KW-1003">Cell membrane</keyword>
<evidence type="ECO:0000259" key="10">
    <source>
        <dbReference type="Pfam" id="PF10099"/>
    </source>
</evidence>
<dbReference type="GO" id="GO:0005886">
    <property type="term" value="C:plasma membrane"/>
    <property type="evidence" value="ECO:0007669"/>
    <property type="project" value="UniProtKB-SubCell"/>
</dbReference>
<dbReference type="AlphaFoldDB" id="A1XCN8"/>
<sequence>MSGMKPDSAEKLDSLAGEYVLGTLSPEQYAAAAERMRTDPALRAAVDAWEARLLELTALSTPQPPSPRLWRRIQRSLDELPAPRTQARWWQRLGLWQGLSAAGLAASLLLAFTLLTTPASTTQYLVVLVAPNSQAPGWVVQASDSHMIELLPLGQDTVPDGMALQFWTKGEQWRAPVSLGLVKPGEPYRVPLQSLPPLEANQLFELTLEKAGGSPTGLPTGPVKFIGRAVKVI</sequence>
<protein>
    <recommendedName>
        <fullName evidence="8">Regulator of SigK</fullName>
    </recommendedName>
    <alternativeName>
        <fullName evidence="7">Sigma-K anti-sigma factor RskA</fullName>
    </alternativeName>
</protein>
<evidence type="ECO:0000256" key="1">
    <source>
        <dbReference type="ARBA" id="ARBA00004167"/>
    </source>
</evidence>
<dbReference type="GO" id="GO:0016989">
    <property type="term" value="F:sigma factor antagonist activity"/>
    <property type="evidence" value="ECO:0007669"/>
    <property type="project" value="TreeGrafter"/>
</dbReference>
<evidence type="ECO:0000256" key="4">
    <source>
        <dbReference type="ARBA" id="ARBA00022692"/>
    </source>
</evidence>